<evidence type="ECO:0000313" key="2">
    <source>
        <dbReference type="EMBL" id="KAG2196677.1"/>
    </source>
</evidence>
<dbReference type="GO" id="GO:0000731">
    <property type="term" value="P:DNA synthesis involved in DNA repair"/>
    <property type="evidence" value="ECO:0007669"/>
    <property type="project" value="InterPro"/>
</dbReference>
<dbReference type="AlphaFoldDB" id="A0A8H7QQM9"/>
<feature type="compositionally biased region" description="Polar residues" evidence="1">
    <location>
        <begin position="33"/>
        <end position="48"/>
    </location>
</feature>
<dbReference type="Proteomes" id="UP000650833">
    <property type="component" value="Unassembled WGS sequence"/>
</dbReference>
<evidence type="ECO:0000313" key="3">
    <source>
        <dbReference type="Proteomes" id="UP000650833"/>
    </source>
</evidence>
<protein>
    <recommendedName>
        <fullName evidence="4">DNA polymerase delta subunit 4</fullName>
    </recommendedName>
</protein>
<dbReference type="InterPro" id="IPR007218">
    <property type="entry name" value="DNA_pol_delta_4"/>
</dbReference>
<feature type="compositionally biased region" description="Polar residues" evidence="1">
    <location>
        <begin position="1"/>
        <end position="12"/>
    </location>
</feature>
<organism evidence="2 3">
    <name type="scientific">Mucor plumbeus</name>
    <dbReference type="NCBI Taxonomy" id="97098"/>
    <lineage>
        <taxon>Eukaryota</taxon>
        <taxon>Fungi</taxon>
        <taxon>Fungi incertae sedis</taxon>
        <taxon>Mucoromycota</taxon>
        <taxon>Mucoromycotina</taxon>
        <taxon>Mucoromycetes</taxon>
        <taxon>Mucorales</taxon>
        <taxon>Mucorineae</taxon>
        <taxon>Mucoraceae</taxon>
        <taxon>Mucor</taxon>
    </lineage>
</organism>
<dbReference type="PANTHER" id="PTHR14303">
    <property type="entry name" value="DNA POLYMERASE DELTA SUBUNIT 4"/>
    <property type="match status" value="1"/>
</dbReference>
<proteinExistence type="predicted"/>
<dbReference type="GO" id="GO:0006261">
    <property type="term" value="P:DNA-templated DNA replication"/>
    <property type="evidence" value="ECO:0007669"/>
    <property type="project" value="TreeGrafter"/>
</dbReference>
<dbReference type="EMBL" id="JAEPRC010000464">
    <property type="protein sequence ID" value="KAG2196677.1"/>
    <property type="molecule type" value="Genomic_DNA"/>
</dbReference>
<comment type="caution">
    <text evidence="2">The sequence shown here is derived from an EMBL/GenBank/DDBJ whole genome shotgun (WGS) entry which is preliminary data.</text>
</comment>
<gene>
    <name evidence="2" type="ORF">INT46_002637</name>
</gene>
<feature type="region of interest" description="Disordered" evidence="1">
    <location>
        <begin position="1"/>
        <end position="48"/>
    </location>
</feature>
<feature type="compositionally biased region" description="Basic residues" evidence="1">
    <location>
        <begin position="16"/>
        <end position="31"/>
    </location>
</feature>
<evidence type="ECO:0008006" key="4">
    <source>
        <dbReference type="Google" id="ProtNLM"/>
    </source>
</evidence>
<name>A0A8H7QQM9_9FUNG</name>
<dbReference type="GO" id="GO:0043625">
    <property type="term" value="C:delta DNA polymerase complex"/>
    <property type="evidence" value="ECO:0007669"/>
    <property type="project" value="TreeGrafter"/>
</dbReference>
<dbReference type="PANTHER" id="PTHR14303:SF0">
    <property type="entry name" value="DNA POLYMERASE DELTA SUBUNIT 4"/>
    <property type="match status" value="1"/>
</dbReference>
<keyword evidence="3" id="KW-1185">Reference proteome</keyword>
<dbReference type="GO" id="GO:0003887">
    <property type="term" value="F:DNA-directed DNA polymerase activity"/>
    <property type="evidence" value="ECO:0007669"/>
    <property type="project" value="TreeGrafter"/>
</dbReference>
<evidence type="ECO:0000256" key="1">
    <source>
        <dbReference type="SAM" id="MobiDB-lite"/>
    </source>
</evidence>
<reference evidence="2" key="1">
    <citation type="submission" date="2020-12" db="EMBL/GenBank/DDBJ databases">
        <title>Metabolic potential, ecology and presence of endohyphal bacteria is reflected in genomic diversity of Mucoromycotina.</title>
        <authorList>
            <person name="Muszewska A."/>
            <person name="Okrasinska A."/>
            <person name="Steczkiewicz K."/>
            <person name="Drgas O."/>
            <person name="Orlowska M."/>
            <person name="Perlinska-Lenart U."/>
            <person name="Aleksandrzak-Piekarczyk T."/>
            <person name="Szatraj K."/>
            <person name="Zielenkiewicz U."/>
            <person name="Pilsyk S."/>
            <person name="Malc E."/>
            <person name="Mieczkowski P."/>
            <person name="Kruszewska J.S."/>
            <person name="Biernat P."/>
            <person name="Pawlowska J."/>
        </authorList>
    </citation>
    <scope>NUCLEOTIDE SEQUENCE</scope>
    <source>
        <strain evidence="2">CBS 226.32</strain>
    </source>
</reference>
<sequence length="130" mass="15112">MSPKKQQGQSMLNLPRNRRNTKQQQSQHHKSIGNENTIQIGKQRQNNATTTYITNEKVGIHQDHLDNTNKLLRAFDLNYAFGPCVGIIRLDRWERAQNLGLNPPTIVREVLMKDKAGNYKNCVFHQFRMI</sequence>
<accession>A0A8H7QQM9</accession>
<dbReference type="OrthoDB" id="337486at2759"/>
<dbReference type="Pfam" id="PF04081">
    <property type="entry name" value="DNA_pol_delta_4"/>
    <property type="match status" value="1"/>
</dbReference>